<dbReference type="GO" id="GO:0016491">
    <property type="term" value="F:oxidoreductase activity"/>
    <property type="evidence" value="ECO:0007669"/>
    <property type="project" value="TreeGrafter"/>
</dbReference>
<dbReference type="GO" id="GO:0005737">
    <property type="term" value="C:cytoplasm"/>
    <property type="evidence" value="ECO:0007669"/>
    <property type="project" value="TreeGrafter"/>
</dbReference>
<dbReference type="PANTHER" id="PTHR43544:SF26">
    <property type="entry name" value="SHORT CHAIN DEHYDROGENASE_REDUCTASE FAMILY OXIDOREDUCTASE (JCVI)"/>
    <property type="match status" value="1"/>
</dbReference>
<name>A0A364LC11_TALAM</name>
<evidence type="ECO:0000256" key="1">
    <source>
        <dbReference type="ARBA" id="ARBA00006484"/>
    </source>
</evidence>
<dbReference type="AlphaFoldDB" id="A0A364LC11"/>
<accession>A0A364LC11</accession>
<dbReference type="InterPro" id="IPR036291">
    <property type="entry name" value="NAD(P)-bd_dom_sf"/>
</dbReference>
<dbReference type="InterPro" id="IPR002347">
    <property type="entry name" value="SDR_fam"/>
</dbReference>
<protein>
    <submittedName>
        <fullName evidence="2">Uncharacterized protein</fullName>
    </submittedName>
</protein>
<dbReference type="GeneID" id="63798553"/>
<dbReference type="PANTHER" id="PTHR43544">
    <property type="entry name" value="SHORT-CHAIN DEHYDROGENASE/REDUCTASE"/>
    <property type="match status" value="1"/>
</dbReference>
<organism evidence="2 3">
    <name type="scientific">Talaromyces amestolkiae</name>
    <dbReference type="NCBI Taxonomy" id="1196081"/>
    <lineage>
        <taxon>Eukaryota</taxon>
        <taxon>Fungi</taxon>
        <taxon>Dikarya</taxon>
        <taxon>Ascomycota</taxon>
        <taxon>Pezizomycotina</taxon>
        <taxon>Eurotiomycetes</taxon>
        <taxon>Eurotiomycetidae</taxon>
        <taxon>Eurotiales</taxon>
        <taxon>Trichocomaceae</taxon>
        <taxon>Talaromyces</taxon>
        <taxon>Talaromyces sect. Talaromyces</taxon>
    </lineage>
</organism>
<dbReference type="InterPro" id="IPR051468">
    <property type="entry name" value="Fungal_SecMetab_SDRs"/>
</dbReference>
<sequence length="258" mass="28054">MAFTVLISGANRGIGKGLLQRYLLQPNHVVIAANRNPSHPTSQSLNDLPKGEGSRLIIVKVDAISETDASDAVEELQNSHGIEYLDLVIANAGMSTVWPTVANLKIADLQAHMAANAYGVITLYQATRSLLQKSSKEPKFISIGSKAGCMKDQPPVPNSAYGPTKAVVNWLTVRIHAEDNWLTTSVIHPGLVDTNLGSTGIRWLIHESGLEFAKWLNLEKSMISVDQSCDGMVRVISEMDRDKHGGKLVSYAGEILDW</sequence>
<keyword evidence="3" id="KW-1185">Reference proteome</keyword>
<comment type="caution">
    <text evidence="2">The sequence shown here is derived from an EMBL/GenBank/DDBJ whole genome shotgun (WGS) entry which is preliminary data.</text>
</comment>
<dbReference type="Gene3D" id="3.40.50.720">
    <property type="entry name" value="NAD(P)-binding Rossmann-like Domain"/>
    <property type="match status" value="1"/>
</dbReference>
<dbReference type="Proteomes" id="UP000249363">
    <property type="component" value="Unassembled WGS sequence"/>
</dbReference>
<dbReference type="RefSeq" id="XP_040737841.1">
    <property type="nucleotide sequence ID" value="XM_040882244.1"/>
</dbReference>
<dbReference type="SUPFAM" id="SSF51735">
    <property type="entry name" value="NAD(P)-binding Rossmann-fold domains"/>
    <property type="match status" value="1"/>
</dbReference>
<dbReference type="PRINTS" id="PR00081">
    <property type="entry name" value="GDHRDH"/>
</dbReference>
<dbReference type="Pfam" id="PF00106">
    <property type="entry name" value="adh_short"/>
    <property type="match status" value="1"/>
</dbReference>
<comment type="similarity">
    <text evidence="1">Belongs to the short-chain dehydrogenases/reductases (SDR) family.</text>
</comment>
<evidence type="ECO:0000313" key="3">
    <source>
        <dbReference type="Proteomes" id="UP000249363"/>
    </source>
</evidence>
<proteinExistence type="inferred from homology"/>
<gene>
    <name evidence="2" type="ORF">BHQ10_009339</name>
</gene>
<reference evidence="2 3" key="1">
    <citation type="journal article" date="2017" name="Biotechnol. Biofuels">
        <title>Differential beta-glucosidase expression as a function of carbon source availability in Talaromyces amestolkiae: a genomic and proteomic approach.</title>
        <authorList>
            <person name="de Eugenio L.I."/>
            <person name="Mendez-Liter J.A."/>
            <person name="Nieto-Dominguez M."/>
            <person name="Alonso L."/>
            <person name="Gil-Munoz J."/>
            <person name="Barriuso J."/>
            <person name="Prieto A."/>
            <person name="Martinez M.J."/>
        </authorList>
    </citation>
    <scope>NUCLEOTIDE SEQUENCE [LARGE SCALE GENOMIC DNA]</scope>
    <source>
        <strain evidence="2 3">CIB</strain>
    </source>
</reference>
<dbReference type="OrthoDB" id="9876299at2759"/>
<evidence type="ECO:0000313" key="2">
    <source>
        <dbReference type="EMBL" id="RAO73327.1"/>
    </source>
</evidence>
<dbReference type="EMBL" id="MIKG01000023">
    <property type="protein sequence ID" value="RAO73327.1"/>
    <property type="molecule type" value="Genomic_DNA"/>
</dbReference>